<comment type="caution">
    <text evidence="1">The sequence shown here is derived from an EMBL/GenBank/DDBJ whole genome shotgun (WGS) entry which is preliminary data.</text>
</comment>
<proteinExistence type="predicted"/>
<keyword evidence="2" id="KW-1185">Reference proteome</keyword>
<evidence type="ECO:0000313" key="1">
    <source>
        <dbReference type="EMBL" id="PIL21520.1"/>
    </source>
</evidence>
<sequence>MAALQTLSHPLLGRRMHSMLTKRVYSHIDIADVQTAYGKHYPIVGIDRISKFAFTQFVERAAKTATAQLWRALIAAVPYWLHTVLTPISDSCFA</sequence>
<reference evidence="1 2" key="1">
    <citation type="submission" date="2013-09" db="EMBL/GenBank/DDBJ databases">
        <title>Genome sequencing of Phaeobacter antarcticus sp. nov. SM1211.</title>
        <authorList>
            <person name="Zhang X.-Y."/>
            <person name="Liu C."/>
            <person name="Chen X.-L."/>
            <person name="Xie B.-B."/>
            <person name="Qin Q.-L."/>
            <person name="Rong J.-C."/>
            <person name="Zhang Y.-Z."/>
        </authorList>
    </citation>
    <scope>NUCLEOTIDE SEQUENCE [LARGE SCALE GENOMIC DNA]</scope>
    <source>
        <strain evidence="1 2">SM1211</strain>
    </source>
</reference>
<dbReference type="Proteomes" id="UP000231259">
    <property type="component" value="Unassembled WGS sequence"/>
</dbReference>
<gene>
    <name evidence="1" type="ORF">P775_03915</name>
</gene>
<accession>A0A2G8RIZ6</accession>
<organism evidence="1 2">
    <name type="scientific">Puniceibacterium antarcticum</name>
    <dbReference type="NCBI Taxonomy" id="1206336"/>
    <lineage>
        <taxon>Bacteria</taxon>
        <taxon>Pseudomonadati</taxon>
        <taxon>Pseudomonadota</taxon>
        <taxon>Alphaproteobacteria</taxon>
        <taxon>Rhodobacterales</taxon>
        <taxon>Paracoccaceae</taxon>
        <taxon>Puniceibacterium</taxon>
    </lineage>
</organism>
<protein>
    <submittedName>
        <fullName evidence="1">Uncharacterized protein</fullName>
    </submittedName>
</protein>
<name>A0A2G8RIZ6_9RHOB</name>
<dbReference type="EMBL" id="AWWI01000033">
    <property type="protein sequence ID" value="PIL21520.1"/>
    <property type="molecule type" value="Genomic_DNA"/>
</dbReference>
<dbReference type="AlphaFoldDB" id="A0A2G8RIZ6"/>
<evidence type="ECO:0000313" key="2">
    <source>
        <dbReference type="Proteomes" id="UP000231259"/>
    </source>
</evidence>